<keyword evidence="8" id="KW-1185">Reference proteome</keyword>
<reference evidence="7 8" key="1">
    <citation type="submission" date="2015-03" db="EMBL/GenBank/DDBJ databases">
        <title>Luteipulveratus halotolerans sp. nov., a novel actinobacterium (Dermacoccaceae) from Sarawak, Malaysia.</title>
        <authorList>
            <person name="Juboi H."/>
            <person name="Basik A."/>
            <person name="Shamsul S.S."/>
            <person name="Arnold P."/>
            <person name="Schmitt E.K."/>
            <person name="Sanglier J.-J."/>
            <person name="Yeo T."/>
        </authorList>
    </citation>
    <scope>NUCLEOTIDE SEQUENCE [LARGE SCALE GENOMIC DNA]</scope>
    <source>
        <strain evidence="7 8">MN07-A0370</strain>
    </source>
</reference>
<organism evidence="7 8">
    <name type="scientific">Luteipulveratus mongoliensis</name>
    <dbReference type="NCBI Taxonomy" id="571913"/>
    <lineage>
        <taxon>Bacteria</taxon>
        <taxon>Bacillati</taxon>
        <taxon>Actinomycetota</taxon>
        <taxon>Actinomycetes</taxon>
        <taxon>Micrococcales</taxon>
        <taxon>Dermacoccaceae</taxon>
        <taxon>Luteipulveratus</taxon>
    </lineage>
</organism>
<dbReference type="GO" id="GO:0005524">
    <property type="term" value="F:ATP binding"/>
    <property type="evidence" value="ECO:0007669"/>
    <property type="project" value="UniProtKB-UniRule"/>
</dbReference>
<keyword evidence="1 5" id="KW-0547">Nucleotide-binding</keyword>
<feature type="binding site" evidence="5">
    <location>
        <begin position="207"/>
        <end position="214"/>
    </location>
    <ligand>
        <name>ATP</name>
        <dbReference type="ChEBI" id="CHEBI:30616"/>
    </ligand>
</feature>
<evidence type="ECO:0000256" key="5">
    <source>
        <dbReference type="PROSITE-ProRule" id="PRU00560"/>
    </source>
</evidence>
<dbReference type="PATRIC" id="fig|571913.6.peg.2332"/>
<dbReference type="GO" id="GO:0003677">
    <property type="term" value="F:DNA binding"/>
    <property type="evidence" value="ECO:0007669"/>
    <property type="project" value="InterPro"/>
</dbReference>
<dbReference type="EMBL" id="CP011112">
    <property type="protein sequence ID" value="AKU16332.1"/>
    <property type="molecule type" value="Genomic_DNA"/>
</dbReference>
<dbReference type="PROSITE" id="PS51198">
    <property type="entry name" value="UVRD_HELICASE_ATP_BIND"/>
    <property type="match status" value="1"/>
</dbReference>
<dbReference type="SUPFAM" id="SSF52540">
    <property type="entry name" value="P-loop containing nucleoside triphosphate hydrolases"/>
    <property type="match status" value="1"/>
</dbReference>
<dbReference type="KEGG" id="lmoi:VV02_11440"/>
<gene>
    <name evidence="7" type="ORF">VV02_11440</name>
</gene>
<name>A0A0K1JHY7_9MICO</name>
<dbReference type="STRING" id="571913.VV02_11440"/>
<protein>
    <recommendedName>
        <fullName evidence="6">UvrD-like helicase ATP-binding domain-containing protein</fullName>
    </recommendedName>
</protein>
<accession>A0A0K1JHY7</accession>
<evidence type="ECO:0000259" key="6">
    <source>
        <dbReference type="PROSITE" id="PS51198"/>
    </source>
</evidence>
<sequence>MADRMSTVDQAHAELEREQQHLDELFDRRDSLIGTVARDRAAHLATAHDEADRTTAAAAVAALTRREQELERADRGLCFGRVDTDEGEQRYIGRIGLPSEDEDADPLLVDWRAPAARPFYTATAAQPLGLHRRRHIRTDQRTVLSIDDELLDAENTSDASGLVGEAALMEALDARRTGAMGDVVATLQGEQDEIIRASHRGCLVVQGGPGTGKTAVALHRAAYLLFTHTHLVERGVLVVGPSPAFLDYIDQVLPSLGETQVVATTVERLLPGAEVGRVDTAAAAEVKGRALWADVLRRSVQARQPVSRAIEVPYDGERVTLDEPAVAEILARARAGQASHHLARERFREQAIDALAAAALKRAAQLLEEVEHGFEDILGKLDKSLRKQAEVVGVRSSSRGVQVDGVATAEDAADLRRDLATSPDVLAELDSVWPTLDPQRILGGLLADRAVLAEYAPELTDADRAVVCRPEGAAWSVPDIALLDELADLVGETDRAGEVAADNSRTLAERASADRTWAFGHVIVDEAQELSAMQWRMLVRRCPTRSFTLVGDVNQAYAPGSAPSWEDALASSFGDRWRRTELTISYRTPREVMERTAPVLAAAGSSVEPPRSVRSNDRLPTRREVLEARLVTEVTDAARELSERYRGGQVAVIALPGRHEALRAALGSSAEGHAQVRLVSPLDSKGLEFDAVVLVDPHAVAAGPRGWSSLYVCMTRCTQELHIVVPSDGSITPDVDVLAGQGWSSR</sequence>
<dbReference type="InterPro" id="IPR000212">
    <property type="entry name" value="DNA_helicase_UvrD/REP"/>
</dbReference>
<dbReference type="AlphaFoldDB" id="A0A0K1JHY7"/>
<dbReference type="PANTHER" id="PTHR11070:SF45">
    <property type="entry name" value="DNA 3'-5' HELICASE"/>
    <property type="match status" value="1"/>
</dbReference>
<evidence type="ECO:0000256" key="4">
    <source>
        <dbReference type="ARBA" id="ARBA00022840"/>
    </source>
</evidence>
<dbReference type="GO" id="GO:0016787">
    <property type="term" value="F:hydrolase activity"/>
    <property type="evidence" value="ECO:0007669"/>
    <property type="project" value="UniProtKB-UniRule"/>
</dbReference>
<dbReference type="InterPro" id="IPR014016">
    <property type="entry name" value="UvrD-like_ATP-bd"/>
</dbReference>
<dbReference type="GO" id="GO:0000725">
    <property type="term" value="P:recombinational repair"/>
    <property type="evidence" value="ECO:0007669"/>
    <property type="project" value="TreeGrafter"/>
</dbReference>
<keyword evidence="4 5" id="KW-0067">ATP-binding</keyword>
<evidence type="ECO:0000256" key="2">
    <source>
        <dbReference type="ARBA" id="ARBA00022801"/>
    </source>
</evidence>
<dbReference type="PANTHER" id="PTHR11070">
    <property type="entry name" value="UVRD / RECB / PCRA DNA HELICASE FAMILY MEMBER"/>
    <property type="match status" value="1"/>
</dbReference>
<proteinExistence type="predicted"/>
<dbReference type="GO" id="GO:0043138">
    <property type="term" value="F:3'-5' DNA helicase activity"/>
    <property type="evidence" value="ECO:0007669"/>
    <property type="project" value="TreeGrafter"/>
</dbReference>
<dbReference type="Gene3D" id="3.40.50.300">
    <property type="entry name" value="P-loop containing nucleotide triphosphate hydrolases"/>
    <property type="match status" value="3"/>
</dbReference>
<feature type="domain" description="UvrD-like helicase ATP-binding" evidence="6">
    <location>
        <begin position="186"/>
        <end position="589"/>
    </location>
</feature>
<dbReference type="Proteomes" id="UP000066480">
    <property type="component" value="Chromosome"/>
</dbReference>
<evidence type="ECO:0000256" key="3">
    <source>
        <dbReference type="ARBA" id="ARBA00022806"/>
    </source>
</evidence>
<evidence type="ECO:0000313" key="8">
    <source>
        <dbReference type="Proteomes" id="UP000066480"/>
    </source>
</evidence>
<evidence type="ECO:0000256" key="1">
    <source>
        <dbReference type="ARBA" id="ARBA00022741"/>
    </source>
</evidence>
<dbReference type="GO" id="GO:0005829">
    <property type="term" value="C:cytosol"/>
    <property type="evidence" value="ECO:0007669"/>
    <property type="project" value="TreeGrafter"/>
</dbReference>
<keyword evidence="2 5" id="KW-0378">Hydrolase</keyword>
<dbReference type="Pfam" id="PF13245">
    <property type="entry name" value="AAA_19"/>
    <property type="match status" value="1"/>
</dbReference>
<dbReference type="InterPro" id="IPR027417">
    <property type="entry name" value="P-loop_NTPase"/>
</dbReference>
<evidence type="ECO:0000313" key="7">
    <source>
        <dbReference type="EMBL" id="AKU16332.1"/>
    </source>
</evidence>
<keyword evidence="3 5" id="KW-0347">Helicase</keyword>